<evidence type="ECO:0000313" key="5">
    <source>
        <dbReference type="Proteomes" id="UP001165427"/>
    </source>
</evidence>
<dbReference type="RefSeq" id="WP_246911155.1">
    <property type="nucleotide sequence ID" value="NZ_JALJRB010000018.1"/>
</dbReference>
<dbReference type="GO" id="GO:0016491">
    <property type="term" value="F:oxidoreductase activity"/>
    <property type="evidence" value="ECO:0007669"/>
    <property type="project" value="UniProtKB-KW"/>
</dbReference>
<evidence type="ECO:0000256" key="1">
    <source>
        <dbReference type="ARBA" id="ARBA00006484"/>
    </source>
</evidence>
<dbReference type="InterPro" id="IPR057326">
    <property type="entry name" value="KR_dom"/>
</dbReference>
<dbReference type="Gene3D" id="3.40.50.720">
    <property type="entry name" value="NAD(P)-binding Rossmann-like Domain"/>
    <property type="match status" value="1"/>
</dbReference>
<gene>
    <name evidence="4" type="ORF">MRX98_14805</name>
</gene>
<proteinExistence type="inferred from homology"/>
<dbReference type="SUPFAM" id="SSF51735">
    <property type="entry name" value="NAD(P)-binding Rossmann-fold domains"/>
    <property type="match status" value="1"/>
</dbReference>
<dbReference type="AlphaFoldDB" id="A0AA41R6K4"/>
<dbReference type="PRINTS" id="PR00081">
    <property type="entry name" value="GDHRDH"/>
</dbReference>
<keyword evidence="2" id="KW-0560">Oxidoreductase</keyword>
<dbReference type="SMART" id="SM00822">
    <property type="entry name" value="PKS_KR"/>
    <property type="match status" value="1"/>
</dbReference>
<evidence type="ECO:0000259" key="3">
    <source>
        <dbReference type="SMART" id="SM00822"/>
    </source>
</evidence>
<dbReference type="PANTHER" id="PTHR43639:SF1">
    <property type="entry name" value="SHORT-CHAIN DEHYDROGENASE_REDUCTASE FAMILY PROTEIN"/>
    <property type="match status" value="1"/>
</dbReference>
<evidence type="ECO:0000256" key="2">
    <source>
        <dbReference type="ARBA" id="ARBA00023002"/>
    </source>
</evidence>
<dbReference type="Proteomes" id="UP001165427">
    <property type="component" value="Unassembled WGS sequence"/>
</dbReference>
<comment type="similarity">
    <text evidence="1">Belongs to the short-chain dehydrogenases/reductases (SDR) family.</text>
</comment>
<dbReference type="Pfam" id="PF13561">
    <property type="entry name" value="adh_short_C2"/>
    <property type="match status" value="1"/>
</dbReference>
<dbReference type="PANTHER" id="PTHR43639">
    <property type="entry name" value="OXIDOREDUCTASE, SHORT-CHAIN DEHYDROGENASE/REDUCTASE FAMILY (AFU_ORTHOLOGUE AFUA_5G02870)"/>
    <property type="match status" value="1"/>
</dbReference>
<dbReference type="InterPro" id="IPR036291">
    <property type="entry name" value="NAD(P)-bd_dom_sf"/>
</dbReference>
<reference evidence="4" key="1">
    <citation type="submission" date="2022-04" db="EMBL/GenBank/DDBJ databases">
        <title>Desulfatitalea alkaliphila sp. nov., a novel anaerobic sulfate-reducing bacterium isolated from terrestrial mud volcano, Taman Peninsula, Russia.</title>
        <authorList>
            <person name="Khomyakova M.A."/>
            <person name="Merkel A.Y."/>
            <person name="Slobodkin A.I."/>
        </authorList>
    </citation>
    <scope>NUCLEOTIDE SEQUENCE</scope>
    <source>
        <strain evidence="4">M08but</strain>
    </source>
</reference>
<evidence type="ECO:0000313" key="4">
    <source>
        <dbReference type="EMBL" id="MCJ8501851.1"/>
    </source>
</evidence>
<dbReference type="NCBIfam" id="NF005559">
    <property type="entry name" value="PRK07231.1"/>
    <property type="match status" value="1"/>
</dbReference>
<dbReference type="FunFam" id="3.40.50.720:FF:000084">
    <property type="entry name" value="Short-chain dehydrogenase reductase"/>
    <property type="match status" value="1"/>
</dbReference>
<organism evidence="4 5">
    <name type="scientific">Desulfatitalea alkaliphila</name>
    <dbReference type="NCBI Taxonomy" id="2929485"/>
    <lineage>
        <taxon>Bacteria</taxon>
        <taxon>Pseudomonadati</taxon>
        <taxon>Thermodesulfobacteriota</taxon>
        <taxon>Desulfobacteria</taxon>
        <taxon>Desulfobacterales</taxon>
        <taxon>Desulfosarcinaceae</taxon>
        <taxon>Desulfatitalea</taxon>
    </lineage>
</organism>
<dbReference type="EMBL" id="JALJRB010000018">
    <property type="protein sequence ID" value="MCJ8501851.1"/>
    <property type="molecule type" value="Genomic_DNA"/>
</dbReference>
<dbReference type="CDD" id="cd05233">
    <property type="entry name" value="SDR_c"/>
    <property type="match status" value="1"/>
</dbReference>
<dbReference type="InterPro" id="IPR002347">
    <property type="entry name" value="SDR_fam"/>
</dbReference>
<comment type="caution">
    <text evidence="4">The sequence shown here is derived from an EMBL/GenBank/DDBJ whole genome shotgun (WGS) entry which is preliminary data.</text>
</comment>
<sequence>MSIKFDLTGKVAIVTGAGRGIGRAIAVGLAASGAAVVVASRTAEQLQAVVAEIEAKGGRALAVPTDLTDPARIEHLATETVKTFGRIDILVNNAARSFLRGLMELREDGWDKVFNTNVKAVWLLSRAVARTMMEQKSGRIINITTVGAEKAELGMAAYGCSKAALKMLTRCMAREWAPFGVQVNAVGPGLTRTEFSQPIWSNPDIAKHVTAQLPMGRIAEPEEIVPAVLFLASDGASYMTGESIYVDGGALTT</sequence>
<feature type="domain" description="Ketoreductase" evidence="3">
    <location>
        <begin position="10"/>
        <end position="189"/>
    </location>
</feature>
<keyword evidence="5" id="KW-1185">Reference proteome</keyword>
<dbReference type="PRINTS" id="PR00080">
    <property type="entry name" value="SDRFAMILY"/>
</dbReference>
<accession>A0AA41R6K4</accession>
<protein>
    <submittedName>
        <fullName evidence="4">3-oxoacyl-ACP reductase FabG</fullName>
    </submittedName>
</protein>
<name>A0AA41R6K4_9BACT</name>